<gene>
    <name evidence="1" type="ORF">Tci_013479</name>
</gene>
<accession>A0A6L2JWM3</accession>
<name>A0A6L2JWM3_TANCI</name>
<sequence length="202" mass="22415">MIAGGHYHLVIRAHRLHATLGLLLHAMFDHDPIAVSTLLPQRESNMSEAAAAGLMIAGGHYHLVIRAHHLHATLGLLLHAMLDHDPIAVSTLLPQRESNMSGLFHLEKRGIVEKGRTHDRLLLLDAVHLQGVQSWTTGLRPTTGQGVQAYCQQWNVAVVLSRMITLLALESLFHYVFACHLENLMLVDNGDVGLYYMAMYSL</sequence>
<protein>
    <submittedName>
        <fullName evidence="1">Uncharacterized protein</fullName>
    </submittedName>
</protein>
<dbReference type="AlphaFoldDB" id="A0A6L2JWM3"/>
<proteinExistence type="predicted"/>
<evidence type="ECO:0000313" key="1">
    <source>
        <dbReference type="EMBL" id="GEU41501.1"/>
    </source>
</evidence>
<dbReference type="EMBL" id="BKCJ010001446">
    <property type="protein sequence ID" value="GEU41501.1"/>
    <property type="molecule type" value="Genomic_DNA"/>
</dbReference>
<comment type="caution">
    <text evidence="1">The sequence shown here is derived from an EMBL/GenBank/DDBJ whole genome shotgun (WGS) entry which is preliminary data.</text>
</comment>
<organism evidence="1">
    <name type="scientific">Tanacetum cinerariifolium</name>
    <name type="common">Dalmatian daisy</name>
    <name type="synonym">Chrysanthemum cinerariifolium</name>
    <dbReference type="NCBI Taxonomy" id="118510"/>
    <lineage>
        <taxon>Eukaryota</taxon>
        <taxon>Viridiplantae</taxon>
        <taxon>Streptophyta</taxon>
        <taxon>Embryophyta</taxon>
        <taxon>Tracheophyta</taxon>
        <taxon>Spermatophyta</taxon>
        <taxon>Magnoliopsida</taxon>
        <taxon>eudicotyledons</taxon>
        <taxon>Gunneridae</taxon>
        <taxon>Pentapetalae</taxon>
        <taxon>asterids</taxon>
        <taxon>campanulids</taxon>
        <taxon>Asterales</taxon>
        <taxon>Asteraceae</taxon>
        <taxon>Asteroideae</taxon>
        <taxon>Anthemideae</taxon>
        <taxon>Anthemidinae</taxon>
        <taxon>Tanacetum</taxon>
    </lineage>
</organism>
<reference evidence="1" key="1">
    <citation type="journal article" date="2019" name="Sci. Rep.">
        <title>Draft genome of Tanacetum cinerariifolium, the natural source of mosquito coil.</title>
        <authorList>
            <person name="Yamashiro T."/>
            <person name="Shiraishi A."/>
            <person name="Satake H."/>
            <person name="Nakayama K."/>
        </authorList>
    </citation>
    <scope>NUCLEOTIDE SEQUENCE</scope>
</reference>